<dbReference type="GO" id="GO:0005634">
    <property type="term" value="C:nucleus"/>
    <property type="evidence" value="ECO:0007669"/>
    <property type="project" value="TreeGrafter"/>
</dbReference>
<dbReference type="PANTHER" id="PTHR11079:SF149">
    <property type="entry name" value="TRNA-SPECIFIC ADENOSINE DEAMINASE 2"/>
    <property type="match status" value="1"/>
</dbReference>
<dbReference type="Proteomes" id="UP001378592">
    <property type="component" value="Unassembled WGS sequence"/>
</dbReference>
<reference evidence="4 5" key="1">
    <citation type="submission" date="2024-03" db="EMBL/GenBank/DDBJ databases">
        <title>The genome assembly and annotation of the cricket Gryllus longicercus Weissman &amp; Gray.</title>
        <authorList>
            <person name="Szrajer S."/>
            <person name="Gray D."/>
            <person name="Ylla G."/>
        </authorList>
    </citation>
    <scope>NUCLEOTIDE SEQUENCE [LARGE SCALE GENOMIC DNA]</scope>
    <source>
        <strain evidence="4">DAG 2021-001</strain>
        <tissue evidence="4">Whole body minus gut</tissue>
    </source>
</reference>
<accession>A0AAN9VVY5</accession>
<keyword evidence="1" id="KW-0378">Hydrolase</keyword>
<feature type="region of interest" description="Disordered" evidence="2">
    <location>
        <begin position="151"/>
        <end position="173"/>
    </location>
</feature>
<dbReference type="PANTHER" id="PTHR11079">
    <property type="entry name" value="CYTOSINE DEAMINASE FAMILY MEMBER"/>
    <property type="match status" value="1"/>
</dbReference>
<dbReference type="GO" id="GO:0046872">
    <property type="term" value="F:metal ion binding"/>
    <property type="evidence" value="ECO:0007669"/>
    <property type="project" value="UniProtKB-KW"/>
</dbReference>
<name>A0AAN9VVY5_9ORTH</name>
<evidence type="ECO:0000313" key="4">
    <source>
        <dbReference type="EMBL" id="KAK7871283.1"/>
    </source>
</evidence>
<dbReference type="InterPro" id="IPR002125">
    <property type="entry name" value="CMP_dCMP_dom"/>
</dbReference>
<evidence type="ECO:0000259" key="3">
    <source>
        <dbReference type="PROSITE" id="PS51747"/>
    </source>
</evidence>
<dbReference type="GO" id="GO:0005737">
    <property type="term" value="C:cytoplasm"/>
    <property type="evidence" value="ECO:0007669"/>
    <property type="project" value="TreeGrafter"/>
</dbReference>
<evidence type="ECO:0000313" key="5">
    <source>
        <dbReference type="Proteomes" id="UP001378592"/>
    </source>
</evidence>
<dbReference type="GO" id="GO:0002100">
    <property type="term" value="P:tRNA wobble adenosine to inosine editing"/>
    <property type="evidence" value="ECO:0007669"/>
    <property type="project" value="InterPro"/>
</dbReference>
<dbReference type="PROSITE" id="PS51747">
    <property type="entry name" value="CYT_DCMP_DEAMINASES_2"/>
    <property type="match status" value="1"/>
</dbReference>
<dbReference type="Gene3D" id="3.40.140.10">
    <property type="entry name" value="Cytidine Deaminase, domain 2"/>
    <property type="match status" value="1"/>
</dbReference>
<dbReference type="Pfam" id="PF00383">
    <property type="entry name" value="dCMP_cyt_deam_1"/>
    <property type="match status" value="1"/>
</dbReference>
<sequence length="173" mass="19875">MDSKLEEWMEKAFELASKELELGEVPVGCVFVYDNKITAEGRNSVNETRNPTRHAEINCIDQVMEWCRETKRDWRSVFSKTRVYVTVEPCVMCAAALHNLKIEQIVYGCHNDRFGGCGTVMDVASLYENPVPTISGVQEKRAMKLLQQFYDGINPNAPQPKVKKRKRKEQETE</sequence>
<gene>
    <name evidence="4" type="ORF">R5R35_007563</name>
</gene>
<keyword evidence="5" id="KW-1185">Reference proteome</keyword>
<dbReference type="AlphaFoldDB" id="A0AAN9VVY5"/>
<dbReference type="InterPro" id="IPR016193">
    <property type="entry name" value="Cytidine_deaminase-like"/>
</dbReference>
<evidence type="ECO:0000256" key="1">
    <source>
        <dbReference type="ARBA" id="ARBA00022801"/>
    </source>
</evidence>
<protein>
    <recommendedName>
        <fullName evidence="3">CMP/dCMP-type deaminase domain-containing protein</fullName>
    </recommendedName>
</protein>
<dbReference type="CDD" id="cd01285">
    <property type="entry name" value="nucleoside_deaminase"/>
    <property type="match status" value="1"/>
</dbReference>
<dbReference type="EMBL" id="JAZDUA010000041">
    <property type="protein sequence ID" value="KAK7871283.1"/>
    <property type="molecule type" value="Genomic_DNA"/>
</dbReference>
<comment type="caution">
    <text evidence="4">The sequence shown here is derived from an EMBL/GenBank/DDBJ whole genome shotgun (WGS) entry which is preliminary data.</text>
</comment>
<proteinExistence type="predicted"/>
<dbReference type="GO" id="GO:0052717">
    <property type="term" value="F:tRNA-specific adenosine-34 deaminase activity"/>
    <property type="evidence" value="ECO:0007669"/>
    <property type="project" value="UniProtKB-EC"/>
</dbReference>
<dbReference type="SUPFAM" id="SSF53927">
    <property type="entry name" value="Cytidine deaminase-like"/>
    <property type="match status" value="1"/>
</dbReference>
<organism evidence="4 5">
    <name type="scientific">Gryllus longicercus</name>
    <dbReference type="NCBI Taxonomy" id="2509291"/>
    <lineage>
        <taxon>Eukaryota</taxon>
        <taxon>Metazoa</taxon>
        <taxon>Ecdysozoa</taxon>
        <taxon>Arthropoda</taxon>
        <taxon>Hexapoda</taxon>
        <taxon>Insecta</taxon>
        <taxon>Pterygota</taxon>
        <taxon>Neoptera</taxon>
        <taxon>Polyneoptera</taxon>
        <taxon>Orthoptera</taxon>
        <taxon>Ensifera</taxon>
        <taxon>Gryllidea</taxon>
        <taxon>Grylloidea</taxon>
        <taxon>Gryllidae</taxon>
        <taxon>Gryllinae</taxon>
        <taxon>Gryllus</taxon>
    </lineage>
</organism>
<feature type="domain" description="CMP/dCMP-type deaminase" evidence="3">
    <location>
        <begin position="3"/>
        <end position="128"/>
    </location>
</feature>
<evidence type="ECO:0000256" key="2">
    <source>
        <dbReference type="SAM" id="MobiDB-lite"/>
    </source>
</evidence>